<feature type="region of interest" description="Disordered" evidence="1">
    <location>
        <begin position="1"/>
        <end position="50"/>
    </location>
</feature>
<evidence type="ECO:0000256" key="1">
    <source>
        <dbReference type="SAM" id="MobiDB-lite"/>
    </source>
</evidence>
<name>A0A8H6K4Z1_9PEZI</name>
<dbReference type="AlphaFoldDB" id="A0A8H6K4Z1"/>
<organism evidence="2 3">
    <name type="scientific">Colletotrichum plurivorum</name>
    <dbReference type="NCBI Taxonomy" id="2175906"/>
    <lineage>
        <taxon>Eukaryota</taxon>
        <taxon>Fungi</taxon>
        <taxon>Dikarya</taxon>
        <taxon>Ascomycota</taxon>
        <taxon>Pezizomycotina</taxon>
        <taxon>Sordariomycetes</taxon>
        <taxon>Hypocreomycetidae</taxon>
        <taxon>Glomerellales</taxon>
        <taxon>Glomerellaceae</taxon>
        <taxon>Colletotrichum</taxon>
        <taxon>Colletotrichum orchidearum species complex</taxon>
    </lineage>
</organism>
<dbReference type="Proteomes" id="UP000654918">
    <property type="component" value="Unassembled WGS sequence"/>
</dbReference>
<evidence type="ECO:0000313" key="2">
    <source>
        <dbReference type="EMBL" id="KAF6825147.1"/>
    </source>
</evidence>
<dbReference type="EMBL" id="WIGO01000179">
    <property type="protein sequence ID" value="KAF6825147.1"/>
    <property type="molecule type" value="Genomic_DNA"/>
</dbReference>
<sequence length="170" mass="18935">MAFKPETKRRRRAAKIPSSGPEADSDPAGPAWTPQASQRRMSRRHDGGGIMVPRHEILDDSCFVRVTYPQGTSSRDWPTLPLGGAHLSLGRRYASVFTQLTSNGAQARPARHYDQPSAHIELMDNQCQRAPVPAEDPLQALCLEHRLLYTLVYTYANDDNEGLDNDTILP</sequence>
<keyword evidence="3" id="KW-1185">Reference proteome</keyword>
<comment type="caution">
    <text evidence="2">The sequence shown here is derived from an EMBL/GenBank/DDBJ whole genome shotgun (WGS) entry which is preliminary data.</text>
</comment>
<proteinExistence type="predicted"/>
<reference evidence="2" key="1">
    <citation type="journal article" date="2020" name="Phytopathology">
        <title>Genome Sequence Resources of Colletotrichum truncatum, C. plurivorum, C. musicola, and C. sojae: Four Species Pathogenic to Soybean (Glycine max).</title>
        <authorList>
            <person name="Rogerio F."/>
            <person name="Boufleur T.R."/>
            <person name="Ciampi-Guillardi M."/>
            <person name="Sukno S.A."/>
            <person name="Thon M.R."/>
            <person name="Massola Junior N.S."/>
            <person name="Baroncelli R."/>
        </authorList>
    </citation>
    <scope>NUCLEOTIDE SEQUENCE</scope>
    <source>
        <strain evidence="2">LFN00145</strain>
    </source>
</reference>
<protein>
    <submittedName>
        <fullName evidence="2">Uncharacterized protein</fullName>
    </submittedName>
</protein>
<gene>
    <name evidence="2" type="ORF">CPLU01_10435</name>
</gene>
<evidence type="ECO:0000313" key="3">
    <source>
        <dbReference type="Proteomes" id="UP000654918"/>
    </source>
</evidence>
<accession>A0A8H6K4Z1</accession>